<reference evidence="3" key="1">
    <citation type="submission" date="2021-01" db="EMBL/GenBank/DDBJ databases">
        <title>Caligus Genome Assembly.</title>
        <authorList>
            <person name="Gallardo-Escarate C."/>
        </authorList>
    </citation>
    <scope>NUCLEOTIDE SEQUENCE [LARGE SCALE GENOMIC DNA]</scope>
</reference>
<feature type="region of interest" description="Disordered" evidence="1">
    <location>
        <begin position="18"/>
        <end position="41"/>
    </location>
</feature>
<feature type="non-terminal residue" evidence="2">
    <location>
        <position position="64"/>
    </location>
</feature>
<dbReference type="EMBL" id="CP045896">
    <property type="protein sequence ID" value="QQP50312.1"/>
    <property type="molecule type" value="Genomic_DNA"/>
</dbReference>
<keyword evidence="2" id="KW-0808">Transferase</keyword>
<sequence>KTGSSVGSSSVMKELKFTMPSLVHSPKKKTHPSASQTFESDRQRAFALAQELQATPDRFLCYGS</sequence>
<dbReference type="Proteomes" id="UP000595437">
    <property type="component" value="Chromosome 7"/>
</dbReference>
<evidence type="ECO:0000256" key="1">
    <source>
        <dbReference type="SAM" id="MobiDB-lite"/>
    </source>
</evidence>
<keyword evidence="2" id="KW-0012">Acyltransferase</keyword>
<organism evidence="2 3">
    <name type="scientific">Caligus rogercresseyi</name>
    <name type="common">Sea louse</name>
    <dbReference type="NCBI Taxonomy" id="217165"/>
    <lineage>
        <taxon>Eukaryota</taxon>
        <taxon>Metazoa</taxon>
        <taxon>Ecdysozoa</taxon>
        <taxon>Arthropoda</taxon>
        <taxon>Crustacea</taxon>
        <taxon>Multicrustacea</taxon>
        <taxon>Hexanauplia</taxon>
        <taxon>Copepoda</taxon>
        <taxon>Siphonostomatoida</taxon>
        <taxon>Caligidae</taxon>
        <taxon>Caligus</taxon>
    </lineage>
</organism>
<feature type="non-terminal residue" evidence="2">
    <location>
        <position position="1"/>
    </location>
</feature>
<name>A0A7T8HHS5_CALRO</name>
<keyword evidence="3" id="KW-1185">Reference proteome</keyword>
<dbReference type="AlphaFoldDB" id="A0A7T8HHS5"/>
<proteinExistence type="predicted"/>
<gene>
    <name evidence="2" type="ORF">FKW44_011275</name>
</gene>
<evidence type="ECO:0000313" key="2">
    <source>
        <dbReference type="EMBL" id="QQP50312.1"/>
    </source>
</evidence>
<dbReference type="GO" id="GO:0016746">
    <property type="term" value="F:acyltransferase activity"/>
    <property type="evidence" value="ECO:0007669"/>
    <property type="project" value="UniProtKB-KW"/>
</dbReference>
<evidence type="ECO:0000313" key="3">
    <source>
        <dbReference type="Proteomes" id="UP000595437"/>
    </source>
</evidence>
<accession>A0A7T8HHS5</accession>
<protein>
    <submittedName>
        <fullName evidence="2">Glycerol3phosphate acyltransferase_ mitochondrial</fullName>
    </submittedName>
</protein>